<protein>
    <submittedName>
        <fullName evidence="3">Uncharacterized protein</fullName>
    </submittedName>
</protein>
<evidence type="ECO:0000313" key="4">
    <source>
        <dbReference type="Proteomes" id="UP001221898"/>
    </source>
</evidence>
<comment type="caution">
    <text evidence="3">The sequence shown here is derived from an EMBL/GenBank/DDBJ whole genome shotgun (WGS) entry which is preliminary data.</text>
</comment>
<keyword evidence="2" id="KW-0812">Transmembrane</keyword>
<evidence type="ECO:0000313" key="3">
    <source>
        <dbReference type="EMBL" id="KAJ8402002.1"/>
    </source>
</evidence>
<organism evidence="3 4">
    <name type="scientific">Aldrovandia affinis</name>
    <dbReference type="NCBI Taxonomy" id="143900"/>
    <lineage>
        <taxon>Eukaryota</taxon>
        <taxon>Metazoa</taxon>
        <taxon>Chordata</taxon>
        <taxon>Craniata</taxon>
        <taxon>Vertebrata</taxon>
        <taxon>Euteleostomi</taxon>
        <taxon>Actinopterygii</taxon>
        <taxon>Neopterygii</taxon>
        <taxon>Teleostei</taxon>
        <taxon>Notacanthiformes</taxon>
        <taxon>Halosauridae</taxon>
        <taxon>Aldrovandia</taxon>
    </lineage>
</organism>
<keyword evidence="2" id="KW-1133">Transmembrane helix</keyword>
<dbReference type="EMBL" id="JAINUG010000066">
    <property type="protein sequence ID" value="KAJ8402002.1"/>
    <property type="molecule type" value="Genomic_DNA"/>
</dbReference>
<feature type="transmembrane region" description="Helical" evidence="2">
    <location>
        <begin position="24"/>
        <end position="48"/>
    </location>
</feature>
<sequence>MGAEPSRGSAQPCEQPGPLMEANVAVVLVAFAGALILVLLCAVLLLCYRLRWAHSGSLQYLSFHHSARYTLKEPSQPAPPPPSLPPTIPLPPQPPLPSRPTPSPPFHPAPQPPRPALPPAQPPFHPAPPPSHPAPPPFRPAPPVFQPTPPLIHTTPPSPLLPPADMVVYSRIGHMRTSRPPSATQVILFEHSSL</sequence>
<gene>
    <name evidence="3" type="ORF">AAFF_G00372370</name>
</gene>
<dbReference type="AlphaFoldDB" id="A0AAD7SGC3"/>
<accession>A0AAD7SGC3</accession>
<proteinExistence type="predicted"/>
<dbReference type="Proteomes" id="UP001221898">
    <property type="component" value="Unassembled WGS sequence"/>
</dbReference>
<reference evidence="3" key="1">
    <citation type="journal article" date="2023" name="Science">
        <title>Genome structures resolve the early diversification of teleost fishes.</title>
        <authorList>
            <person name="Parey E."/>
            <person name="Louis A."/>
            <person name="Montfort J."/>
            <person name="Bouchez O."/>
            <person name="Roques C."/>
            <person name="Iampietro C."/>
            <person name="Lluch J."/>
            <person name="Castinel A."/>
            <person name="Donnadieu C."/>
            <person name="Desvignes T."/>
            <person name="Floi Bucao C."/>
            <person name="Jouanno E."/>
            <person name="Wen M."/>
            <person name="Mejri S."/>
            <person name="Dirks R."/>
            <person name="Jansen H."/>
            <person name="Henkel C."/>
            <person name="Chen W.J."/>
            <person name="Zahm M."/>
            <person name="Cabau C."/>
            <person name="Klopp C."/>
            <person name="Thompson A.W."/>
            <person name="Robinson-Rechavi M."/>
            <person name="Braasch I."/>
            <person name="Lecointre G."/>
            <person name="Bobe J."/>
            <person name="Postlethwait J.H."/>
            <person name="Berthelot C."/>
            <person name="Roest Crollius H."/>
            <person name="Guiguen Y."/>
        </authorList>
    </citation>
    <scope>NUCLEOTIDE SEQUENCE</scope>
    <source>
        <strain evidence="3">NC1722</strain>
    </source>
</reference>
<name>A0AAD7SGC3_9TELE</name>
<feature type="compositionally biased region" description="Pro residues" evidence="1">
    <location>
        <begin position="76"/>
        <end position="161"/>
    </location>
</feature>
<evidence type="ECO:0000256" key="1">
    <source>
        <dbReference type="SAM" id="MobiDB-lite"/>
    </source>
</evidence>
<feature type="region of interest" description="Disordered" evidence="1">
    <location>
        <begin position="71"/>
        <end position="161"/>
    </location>
</feature>
<evidence type="ECO:0000256" key="2">
    <source>
        <dbReference type="SAM" id="Phobius"/>
    </source>
</evidence>
<keyword evidence="4" id="KW-1185">Reference proteome</keyword>
<keyword evidence="2" id="KW-0472">Membrane</keyword>